<dbReference type="Pfam" id="PF10017">
    <property type="entry name" value="Methyltransf_33"/>
    <property type="match status" value="1"/>
</dbReference>
<reference evidence="2" key="1">
    <citation type="submission" date="2020-02" db="EMBL/GenBank/DDBJ databases">
        <authorList>
            <person name="Palmer J.M."/>
        </authorList>
    </citation>
    <scope>NUCLEOTIDE SEQUENCE</scope>
    <source>
        <strain evidence="2">EPUS1.4</strain>
        <tissue evidence="2">Thallus</tissue>
    </source>
</reference>
<evidence type="ECO:0000313" key="3">
    <source>
        <dbReference type="Proteomes" id="UP000606974"/>
    </source>
</evidence>
<accession>A0A8H7E0R4</accession>
<dbReference type="InterPro" id="IPR029063">
    <property type="entry name" value="SAM-dependent_MTases_sf"/>
</dbReference>
<keyword evidence="3" id="KW-1185">Reference proteome</keyword>
<gene>
    <name evidence="2" type="ORF">GJ744_001218</name>
</gene>
<name>A0A8H7E0R4_9EURO</name>
<dbReference type="OrthoDB" id="659at2759"/>
<dbReference type="Gene3D" id="3.40.50.150">
    <property type="entry name" value="Vaccinia Virus protein VP39"/>
    <property type="match status" value="1"/>
</dbReference>
<proteinExistence type="predicted"/>
<protein>
    <recommendedName>
        <fullName evidence="1">Histidine-specific methyltransferase SAM-dependent domain-containing protein</fullName>
    </recommendedName>
</protein>
<feature type="domain" description="Histidine-specific methyltransferase SAM-dependent" evidence="1">
    <location>
        <begin position="37"/>
        <end position="95"/>
    </location>
</feature>
<comment type="caution">
    <text evidence="2">The sequence shown here is derived from an EMBL/GenBank/DDBJ whole genome shotgun (WGS) entry which is preliminary data.</text>
</comment>
<dbReference type="InterPro" id="IPR019257">
    <property type="entry name" value="MeTrfase_dom"/>
</dbReference>
<evidence type="ECO:0000313" key="2">
    <source>
        <dbReference type="EMBL" id="KAF7505152.1"/>
    </source>
</evidence>
<dbReference type="EMBL" id="JAACFV010000117">
    <property type="protein sequence ID" value="KAF7505152.1"/>
    <property type="molecule type" value="Genomic_DNA"/>
</dbReference>
<dbReference type="Proteomes" id="UP000606974">
    <property type="component" value="Unassembled WGS sequence"/>
</dbReference>
<evidence type="ECO:0000259" key="1">
    <source>
        <dbReference type="Pfam" id="PF10017"/>
    </source>
</evidence>
<dbReference type="AlphaFoldDB" id="A0A8H7E0R4"/>
<organism evidence="2 3">
    <name type="scientific">Endocarpon pusillum</name>
    <dbReference type="NCBI Taxonomy" id="364733"/>
    <lineage>
        <taxon>Eukaryota</taxon>
        <taxon>Fungi</taxon>
        <taxon>Dikarya</taxon>
        <taxon>Ascomycota</taxon>
        <taxon>Pezizomycotina</taxon>
        <taxon>Eurotiomycetes</taxon>
        <taxon>Chaetothyriomycetidae</taxon>
        <taxon>Verrucariales</taxon>
        <taxon>Verrucariaceae</taxon>
        <taxon>Endocarpon</taxon>
    </lineage>
</organism>
<sequence>MSEVMEMVDDGNDCVGAGDRLFIFSVEAVKADGTKQHLLPSALLSCNGSLVLWSLINRLPDYYQTRDKIKLFGKFGAQIARYVPDGATLIDSGAG</sequence>